<dbReference type="RefSeq" id="WP_111282111.1">
    <property type="nucleotide sequence ID" value="NZ_QLIN01000003.1"/>
</dbReference>
<proteinExistence type="predicted"/>
<dbReference type="AlphaFoldDB" id="A0A327N8Q1"/>
<evidence type="ECO:0000313" key="2">
    <source>
        <dbReference type="EMBL" id="RAI70679.1"/>
    </source>
</evidence>
<gene>
    <name evidence="2" type="ORF">DOZ80_09315</name>
</gene>
<sequence length="66" mass="7573">MTPDHPTKSLAQAQDDQKTYEELPAGERPTFHEIRALGARLYEQQGFEQEYIQGLMGHRALSAWTQ</sequence>
<evidence type="ECO:0008006" key="4">
    <source>
        <dbReference type="Google" id="ProtNLM"/>
    </source>
</evidence>
<dbReference type="InterPro" id="IPR013762">
    <property type="entry name" value="Integrase-like_cat_sf"/>
</dbReference>
<dbReference type="GO" id="GO:0015074">
    <property type="term" value="P:DNA integration"/>
    <property type="evidence" value="ECO:0007669"/>
    <property type="project" value="InterPro"/>
</dbReference>
<dbReference type="EMBL" id="QLIN01000003">
    <property type="protein sequence ID" value="RAI70679.1"/>
    <property type="molecule type" value="Genomic_DNA"/>
</dbReference>
<organism evidence="2 3">
    <name type="scientific">Pseudomonas fluorescens</name>
    <dbReference type="NCBI Taxonomy" id="294"/>
    <lineage>
        <taxon>Bacteria</taxon>
        <taxon>Pseudomonadati</taxon>
        <taxon>Pseudomonadota</taxon>
        <taxon>Gammaproteobacteria</taxon>
        <taxon>Pseudomonadales</taxon>
        <taxon>Pseudomonadaceae</taxon>
        <taxon>Pseudomonas</taxon>
    </lineage>
</organism>
<evidence type="ECO:0000256" key="1">
    <source>
        <dbReference type="SAM" id="MobiDB-lite"/>
    </source>
</evidence>
<dbReference type="Gene3D" id="1.10.443.10">
    <property type="entry name" value="Intergrase catalytic core"/>
    <property type="match status" value="1"/>
</dbReference>
<comment type="caution">
    <text evidence="2">The sequence shown here is derived from an EMBL/GenBank/DDBJ whole genome shotgun (WGS) entry which is preliminary data.</text>
</comment>
<dbReference type="Proteomes" id="UP000249493">
    <property type="component" value="Unassembled WGS sequence"/>
</dbReference>
<evidence type="ECO:0000313" key="3">
    <source>
        <dbReference type="Proteomes" id="UP000249493"/>
    </source>
</evidence>
<feature type="region of interest" description="Disordered" evidence="1">
    <location>
        <begin position="1"/>
        <end position="28"/>
    </location>
</feature>
<dbReference type="GO" id="GO:0006310">
    <property type="term" value="P:DNA recombination"/>
    <property type="evidence" value="ECO:0007669"/>
    <property type="project" value="InterPro"/>
</dbReference>
<reference evidence="2 3" key="1">
    <citation type="submission" date="2018-06" db="EMBL/GenBank/DDBJ databases">
        <authorList>
            <person name="Zhirakovskaya E."/>
        </authorList>
    </citation>
    <scope>NUCLEOTIDE SEQUENCE [LARGE SCALE GENOMIC DNA]</scope>
    <source>
        <strain evidence="2 3">LY3</strain>
    </source>
</reference>
<name>A0A327N8Q1_PSEFL</name>
<accession>A0A327N8Q1</accession>
<dbReference type="GO" id="GO:0003677">
    <property type="term" value="F:DNA binding"/>
    <property type="evidence" value="ECO:0007669"/>
    <property type="project" value="InterPro"/>
</dbReference>
<protein>
    <recommendedName>
        <fullName evidence="4">Integrase</fullName>
    </recommendedName>
</protein>